<dbReference type="OrthoDB" id="511483at2"/>
<evidence type="ECO:0000256" key="1">
    <source>
        <dbReference type="ARBA" id="ARBA00001946"/>
    </source>
</evidence>
<dbReference type="EMBL" id="SWLG01000017">
    <property type="protein sequence ID" value="TLS35744.1"/>
    <property type="molecule type" value="Genomic_DNA"/>
</dbReference>
<dbReference type="RefSeq" id="WP_138128521.1">
    <property type="nucleotide sequence ID" value="NZ_SWLG01000017.1"/>
</dbReference>
<evidence type="ECO:0000259" key="3">
    <source>
        <dbReference type="PROSITE" id="PS51462"/>
    </source>
</evidence>
<proteinExistence type="predicted"/>
<dbReference type="SUPFAM" id="SSF55811">
    <property type="entry name" value="Nudix"/>
    <property type="match status" value="1"/>
</dbReference>
<dbReference type="Proteomes" id="UP000308230">
    <property type="component" value="Unassembled WGS sequence"/>
</dbReference>
<comment type="caution">
    <text evidence="4">The sequence shown here is derived from an EMBL/GenBank/DDBJ whole genome shotgun (WGS) entry which is preliminary data.</text>
</comment>
<evidence type="ECO:0000256" key="2">
    <source>
        <dbReference type="ARBA" id="ARBA00022801"/>
    </source>
</evidence>
<dbReference type="InterPro" id="IPR020084">
    <property type="entry name" value="NUDIX_hydrolase_CS"/>
</dbReference>
<comment type="cofactor">
    <cofactor evidence="1">
        <name>Mg(2+)</name>
        <dbReference type="ChEBI" id="CHEBI:18420"/>
    </cofactor>
</comment>
<evidence type="ECO:0000313" key="4">
    <source>
        <dbReference type="EMBL" id="TLS35744.1"/>
    </source>
</evidence>
<dbReference type="Gene3D" id="3.90.79.10">
    <property type="entry name" value="Nucleoside Triphosphate Pyrophosphohydrolase"/>
    <property type="match status" value="1"/>
</dbReference>
<sequence>MRKSARVLIVQDGKVALIKREKNNQIYFVLPGGGVEGEEGFEQAALREAYEELGVRVEIIRLVTLVRSEERIEYLYEAKVISGMFGTGKAHEFSDPLRGKYFPMWLDIKEVTNYDLRPSIVKGILTKKFINEKYSLK</sequence>
<keyword evidence="2" id="KW-0378">Hydrolase</keyword>
<accession>A0A5R9F5J2</accession>
<organism evidence="4 5">
    <name type="scientific">Exobacillus caeni</name>
    <dbReference type="NCBI Taxonomy" id="2574798"/>
    <lineage>
        <taxon>Bacteria</taxon>
        <taxon>Bacillati</taxon>
        <taxon>Bacillota</taxon>
        <taxon>Bacilli</taxon>
        <taxon>Bacillales</taxon>
        <taxon>Guptibacillaceae</taxon>
        <taxon>Exobacillus</taxon>
    </lineage>
</organism>
<gene>
    <name evidence="4" type="ORF">FCL54_18995</name>
</gene>
<reference evidence="4 5" key="1">
    <citation type="submission" date="2019-04" db="EMBL/GenBank/DDBJ databases">
        <title>Bacillus caeni sp. nov., a bacterium isolated from mangrove sediment.</title>
        <authorList>
            <person name="Huang H."/>
            <person name="Mo K."/>
            <person name="Hu Y."/>
        </authorList>
    </citation>
    <scope>NUCLEOTIDE SEQUENCE [LARGE SCALE GENOMIC DNA]</scope>
    <source>
        <strain evidence="4 5">HB172195</strain>
    </source>
</reference>
<keyword evidence="5" id="KW-1185">Reference proteome</keyword>
<dbReference type="GO" id="GO:0016787">
    <property type="term" value="F:hydrolase activity"/>
    <property type="evidence" value="ECO:0007669"/>
    <property type="project" value="UniProtKB-KW"/>
</dbReference>
<protein>
    <submittedName>
        <fullName evidence="4">NUDIX domain-containing protein</fullName>
    </submittedName>
</protein>
<dbReference type="PROSITE" id="PS00893">
    <property type="entry name" value="NUDIX_BOX"/>
    <property type="match status" value="1"/>
</dbReference>
<dbReference type="PROSITE" id="PS51462">
    <property type="entry name" value="NUDIX"/>
    <property type="match status" value="1"/>
</dbReference>
<name>A0A5R9F5J2_9BACL</name>
<dbReference type="PANTHER" id="PTHR43046">
    <property type="entry name" value="GDP-MANNOSE MANNOSYL HYDROLASE"/>
    <property type="match status" value="1"/>
</dbReference>
<feature type="domain" description="Nudix hydrolase" evidence="3">
    <location>
        <begin position="1"/>
        <end position="131"/>
    </location>
</feature>
<dbReference type="PANTHER" id="PTHR43046:SF14">
    <property type="entry name" value="MUTT_NUDIX FAMILY PROTEIN"/>
    <property type="match status" value="1"/>
</dbReference>
<evidence type="ECO:0000313" key="5">
    <source>
        <dbReference type="Proteomes" id="UP000308230"/>
    </source>
</evidence>
<dbReference type="InterPro" id="IPR000086">
    <property type="entry name" value="NUDIX_hydrolase_dom"/>
</dbReference>
<dbReference type="InterPro" id="IPR015797">
    <property type="entry name" value="NUDIX_hydrolase-like_dom_sf"/>
</dbReference>
<dbReference type="Pfam" id="PF00293">
    <property type="entry name" value="NUDIX"/>
    <property type="match status" value="1"/>
</dbReference>
<dbReference type="AlphaFoldDB" id="A0A5R9F5J2"/>